<keyword evidence="3" id="KW-1185">Reference proteome</keyword>
<accession>A0A6I6F530</accession>
<feature type="transmembrane region" description="Helical" evidence="1">
    <location>
        <begin position="15"/>
        <end position="32"/>
    </location>
</feature>
<keyword evidence="2" id="KW-0413">Isomerase</keyword>
<keyword evidence="1" id="KW-0472">Membrane</keyword>
<keyword evidence="1" id="KW-0812">Transmembrane</keyword>
<name>A0A6I6F530_9CLOT</name>
<reference evidence="2 3" key="1">
    <citation type="submission" date="2019-12" db="EMBL/GenBank/DDBJ databases">
        <title>Genome sequenceing of Clostridium bovifaecis.</title>
        <authorList>
            <person name="Yao Y."/>
        </authorList>
    </citation>
    <scope>NUCLEOTIDE SEQUENCE [LARGE SCALE GENOMIC DNA]</scope>
    <source>
        <strain evidence="2 3">BXX</strain>
    </source>
</reference>
<proteinExistence type="predicted"/>
<dbReference type="EMBL" id="CP046522">
    <property type="protein sequence ID" value="QGU96314.1"/>
    <property type="molecule type" value="Genomic_DNA"/>
</dbReference>
<dbReference type="AlphaFoldDB" id="A0A6I6F530"/>
<dbReference type="Proteomes" id="UP000422764">
    <property type="component" value="Chromosome"/>
</dbReference>
<feature type="transmembrane region" description="Helical" evidence="1">
    <location>
        <begin position="47"/>
        <end position="70"/>
    </location>
</feature>
<sequence>MKSWDKQRFIIKHGILEWGIPVAIIYAFIITLQEKDLNKLIFISDYFLINIAISCIAFSIGGYFFGYFMWKIRKKKPDKIE</sequence>
<dbReference type="GO" id="GO:0016853">
    <property type="term" value="F:isomerase activity"/>
    <property type="evidence" value="ECO:0007669"/>
    <property type="project" value="UniProtKB-KW"/>
</dbReference>
<protein>
    <submittedName>
        <fullName evidence="2">Peptidylprolyl isomerase</fullName>
    </submittedName>
</protein>
<gene>
    <name evidence="2" type="ORF">GOM49_15510</name>
</gene>
<organism evidence="2 3">
    <name type="scientific">Clostridium bovifaecis</name>
    <dbReference type="NCBI Taxonomy" id="2184719"/>
    <lineage>
        <taxon>Bacteria</taxon>
        <taxon>Bacillati</taxon>
        <taxon>Bacillota</taxon>
        <taxon>Clostridia</taxon>
        <taxon>Eubacteriales</taxon>
        <taxon>Clostridiaceae</taxon>
        <taxon>Clostridium</taxon>
    </lineage>
</organism>
<evidence type="ECO:0000313" key="2">
    <source>
        <dbReference type="EMBL" id="QGU96314.1"/>
    </source>
</evidence>
<evidence type="ECO:0000313" key="3">
    <source>
        <dbReference type="Proteomes" id="UP000422764"/>
    </source>
</evidence>
<keyword evidence="1" id="KW-1133">Transmembrane helix</keyword>
<evidence type="ECO:0000256" key="1">
    <source>
        <dbReference type="SAM" id="Phobius"/>
    </source>
</evidence>